<dbReference type="AlphaFoldDB" id="A0A015K9Y9"/>
<dbReference type="InterPro" id="IPR000719">
    <property type="entry name" value="Prot_kinase_dom"/>
</dbReference>
<evidence type="ECO:0000259" key="2">
    <source>
        <dbReference type="PROSITE" id="PS50011"/>
    </source>
</evidence>
<reference evidence="3 4" key="1">
    <citation type="submission" date="2014-02" db="EMBL/GenBank/DDBJ databases">
        <title>Single nucleus genome sequencing reveals high similarity among nuclei of an endomycorrhizal fungus.</title>
        <authorList>
            <person name="Lin K."/>
            <person name="Geurts R."/>
            <person name="Zhang Z."/>
            <person name="Limpens E."/>
            <person name="Saunders D.G."/>
            <person name="Mu D."/>
            <person name="Pang E."/>
            <person name="Cao H."/>
            <person name="Cha H."/>
            <person name="Lin T."/>
            <person name="Zhou Q."/>
            <person name="Shang Y."/>
            <person name="Li Y."/>
            <person name="Ivanov S."/>
            <person name="Sharma T."/>
            <person name="Velzen R.V."/>
            <person name="Ruijter N.D."/>
            <person name="Aanen D.K."/>
            <person name="Win J."/>
            <person name="Kamoun S."/>
            <person name="Bisseling T."/>
            <person name="Huang S."/>
        </authorList>
    </citation>
    <scope>NUCLEOTIDE SEQUENCE [LARGE SCALE GENOMIC DNA]</scope>
    <source>
        <strain evidence="4">DAOM197198w</strain>
    </source>
</reference>
<gene>
    <name evidence="3" type="ORF">RirG_144370</name>
</gene>
<dbReference type="HOGENOM" id="CLU_000288_97_0_1"/>
<dbReference type="PANTHER" id="PTHR11102">
    <property type="entry name" value="SEL-1-LIKE PROTEIN"/>
    <property type="match status" value="1"/>
</dbReference>
<dbReference type="Pfam" id="PF08238">
    <property type="entry name" value="Sel1"/>
    <property type="match status" value="12"/>
</dbReference>
<evidence type="ECO:0000313" key="3">
    <source>
        <dbReference type="EMBL" id="EXX64264.1"/>
    </source>
</evidence>
<dbReference type="SUPFAM" id="SSF56112">
    <property type="entry name" value="Protein kinase-like (PK-like)"/>
    <property type="match status" value="1"/>
</dbReference>
<dbReference type="SUPFAM" id="SSF81901">
    <property type="entry name" value="HCP-like"/>
    <property type="match status" value="3"/>
</dbReference>
<comment type="similarity">
    <text evidence="1">Belongs to the sel-1 family.</text>
</comment>
<organism evidence="3 4">
    <name type="scientific">Rhizophagus irregularis (strain DAOM 197198w)</name>
    <name type="common">Glomus intraradices</name>
    <dbReference type="NCBI Taxonomy" id="1432141"/>
    <lineage>
        <taxon>Eukaryota</taxon>
        <taxon>Fungi</taxon>
        <taxon>Fungi incertae sedis</taxon>
        <taxon>Mucoromycota</taxon>
        <taxon>Glomeromycotina</taxon>
        <taxon>Glomeromycetes</taxon>
        <taxon>Glomerales</taxon>
        <taxon>Glomeraceae</taxon>
        <taxon>Rhizophagus</taxon>
    </lineage>
</organism>
<dbReference type="InterPro" id="IPR011990">
    <property type="entry name" value="TPR-like_helical_dom_sf"/>
</dbReference>
<dbReference type="EMBL" id="JEMT01023596">
    <property type="protein sequence ID" value="EXX64264.1"/>
    <property type="molecule type" value="Genomic_DNA"/>
</dbReference>
<keyword evidence="4" id="KW-1185">Reference proteome</keyword>
<dbReference type="Gene3D" id="1.10.510.10">
    <property type="entry name" value="Transferase(Phosphotransferase) domain 1"/>
    <property type="match status" value="1"/>
</dbReference>
<dbReference type="InterPro" id="IPR001245">
    <property type="entry name" value="Ser-Thr/Tyr_kinase_cat_dom"/>
</dbReference>
<dbReference type="GO" id="GO:0004672">
    <property type="term" value="F:protein kinase activity"/>
    <property type="evidence" value="ECO:0007669"/>
    <property type="project" value="InterPro"/>
</dbReference>
<proteinExistence type="inferred from homology"/>
<dbReference type="SMART" id="SM00671">
    <property type="entry name" value="SEL1"/>
    <property type="match status" value="11"/>
</dbReference>
<evidence type="ECO:0000313" key="4">
    <source>
        <dbReference type="Proteomes" id="UP000022910"/>
    </source>
</evidence>
<feature type="domain" description="Protein kinase" evidence="2">
    <location>
        <begin position="521"/>
        <end position="801"/>
    </location>
</feature>
<evidence type="ECO:0000256" key="1">
    <source>
        <dbReference type="ARBA" id="ARBA00038101"/>
    </source>
</evidence>
<protein>
    <submittedName>
        <fullName evidence="3">Mkk2p</fullName>
    </submittedName>
</protein>
<dbReference type="GO" id="GO:0005524">
    <property type="term" value="F:ATP binding"/>
    <property type="evidence" value="ECO:0007669"/>
    <property type="project" value="InterPro"/>
</dbReference>
<dbReference type="InterPro" id="IPR011009">
    <property type="entry name" value="Kinase-like_dom_sf"/>
</dbReference>
<dbReference type="InterPro" id="IPR006597">
    <property type="entry name" value="Sel1-like"/>
</dbReference>
<dbReference type="PROSITE" id="PS50011">
    <property type="entry name" value="PROTEIN_KINASE_DOM"/>
    <property type="match status" value="1"/>
</dbReference>
<dbReference type="Pfam" id="PF07714">
    <property type="entry name" value="PK_Tyr_Ser-Thr"/>
    <property type="match status" value="1"/>
</dbReference>
<dbReference type="PANTHER" id="PTHR11102:SF160">
    <property type="entry name" value="ERAD-ASSOCIATED E3 UBIQUITIN-PROTEIN LIGASE COMPONENT HRD3"/>
    <property type="match status" value="1"/>
</dbReference>
<dbReference type="Gene3D" id="1.25.40.10">
    <property type="entry name" value="Tetratricopeptide repeat domain"/>
    <property type="match status" value="3"/>
</dbReference>
<comment type="caution">
    <text evidence="3">The sequence shown here is derived from an EMBL/GenBank/DDBJ whole genome shotgun (WGS) entry which is preliminary data.</text>
</comment>
<sequence length="879" mass="101808">MHDLAECYENGKGIEKNFDKAFGWYQRAAENGNKCAMNHLAKCYENGKGTEKNLKKAFDWCQKAAENGNINAMFNLAICYENGEGTEKSLVKAFYWYQKAAENGNTGAMINLAIYYENGEGTEKIFDKAFGWYQKAAENGNKCAMNHLAKCYKNGKGTENAAENGNDHYAMHDLAECYENGEGTEKNLEKSFYWYQKAAENGNKCAMNHLAVCYYNGEGTEKNLEKAFDWYQKAAENGITNAMFNLAIYYENGERTEKNLKKAFDWYQKATENGNTNAMFNLAICYENGEGTEKNFKKAFDWYQKAAENGNTGAMFNLAIYYENGKGTEKNFKIAFYWYQKAAVNGNANAMFNLARYYENGEGTEKNLEKYFYWNQKAAEKGHENSMYNLALCYQYGNGTEKNLKNTFYWYQKAIETAQNNSKTKNITYCYIHDLNRKIKLIKPMKRFIIESEEENYNECHECHMKRRASKKNQQICIICYQAKLLYKQSGNEILDEFIKYTQINFVQESSRMKFISYDRFKNIEFIKAGGFSKIYKATWIDGPHSWNEEKEDFEYEDPNIIVALKQLNNSENISIEELKELLMIYIADLNNNFINSSLYLNEYYGITQNPDTKNFIIIMKYYKFDLRNYITRSKDFYNIEWNKKLKILRYIAEGLDHLHNQDIIHRDLHSGNILCENEDDVVISDLGISKSALGSTNDSNVYGIIPYMAPEILQGKEYTTSSDIYSFGMIMWELMTGRLPFEDQTKDVGLVSKICYDGLLPPIIANAPKDYIELIQKCWNSDPIKRPKAADINKKLYDILEEEVSNPTEIIKSSDIAPIDNPKSKQLSNEIFTIISTLVPLYPKNNTGEKRMIENNLIEDTNCEFCYKTKANEFEIDI</sequence>
<dbReference type="Proteomes" id="UP000022910">
    <property type="component" value="Unassembled WGS sequence"/>
</dbReference>
<accession>A0A015K9Y9</accession>
<name>A0A015K9Y9_RHIIW</name>
<dbReference type="InterPro" id="IPR050767">
    <property type="entry name" value="Sel1_AlgK"/>
</dbReference>